<name>A0A371DYM8_MUCPR</name>
<dbReference type="InterPro" id="IPR053134">
    <property type="entry name" value="RNA-dir_DNA_polymerase"/>
</dbReference>
<dbReference type="Gene3D" id="3.30.70.270">
    <property type="match status" value="1"/>
</dbReference>
<dbReference type="Gene3D" id="3.10.10.10">
    <property type="entry name" value="HIV Type 1 Reverse Transcriptase, subunit A, domain 1"/>
    <property type="match status" value="1"/>
</dbReference>
<dbReference type="EMBL" id="QJKJ01018406">
    <property type="protein sequence ID" value="RDX57639.1"/>
    <property type="molecule type" value="Genomic_DNA"/>
</dbReference>
<comment type="caution">
    <text evidence="3">The sequence shown here is derived from an EMBL/GenBank/DDBJ whole genome shotgun (WGS) entry which is preliminary data.</text>
</comment>
<keyword evidence="4" id="KW-1185">Reference proteome</keyword>
<feature type="region of interest" description="Disordered" evidence="1">
    <location>
        <begin position="55"/>
        <end position="79"/>
    </location>
</feature>
<dbReference type="InterPro" id="IPR001584">
    <property type="entry name" value="Integrase_cat-core"/>
</dbReference>
<dbReference type="AlphaFoldDB" id="A0A371DYM8"/>
<proteinExistence type="predicted"/>
<dbReference type="GO" id="GO:0015074">
    <property type="term" value="P:DNA integration"/>
    <property type="evidence" value="ECO:0007669"/>
    <property type="project" value="InterPro"/>
</dbReference>
<dbReference type="Gene3D" id="3.30.420.10">
    <property type="entry name" value="Ribonuclease H-like superfamily/Ribonuclease H"/>
    <property type="match status" value="2"/>
</dbReference>
<evidence type="ECO:0000313" key="3">
    <source>
        <dbReference type="EMBL" id="RDX57639.1"/>
    </source>
</evidence>
<dbReference type="InterPro" id="IPR000477">
    <property type="entry name" value="RT_dom"/>
</dbReference>
<dbReference type="Pfam" id="PF00078">
    <property type="entry name" value="RVT_1"/>
    <property type="match status" value="1"/>
</dbReference>
<dbReference type="InterPro" id="IPR041577">
    <property type="entry name" value="RT_RNaseH_2"/>
</dbReference>
<dbReference type="GO" id="GO:0003676">
    <property type="term" value="F:nucleic acid binding"/>
    <property type="evidence" value="ECO:0007669"/>
    <property type="project" value="InterPro"/>
</dbReference>
<dbReference type="InterPro" id="IPR012337">
    <property type="entry name" value="RNaseH-like_sf"/>
</dbReference>
<dbReference type="Pfam" id="PF17919">
    <property type="entry name" value="RT_RNaseH_2"/>
    <property type="match status" value="1"/>
</dbReference>
<dbReference type="InterPro" id="IPR036397">
    <property type="entry name" value="RNaseH_sf"/>
</dbReference>
<dbReference type="Proteomes" id="UP000257109">
    <property type="component" value="Unassembled WGS sequence"/>
</dbReference>
<dbReference type="InterPro" id="IPR043502">
    <property type="entry name" value="DNA/RNA_pol_sf"/>
</dbReference>
<protein>
    <recommendedName>
        <fullName evidence="2">Integrase catalytic domain-containing protein</fullName>
    </recommendedName>
</protein>
<dbReference type="OrthoDB" id="1165617at2759"/>
<reference evidence="3" key="1">
    <citation type="submission" date="2018-05" db="EMBL/GenBank/DDBJ databases">
        <title>Draft genome of Mucuna pruriens seed.</title>
        <authorList>
            <person name="Nnadi N.E."/>
            <person name="Vos R."/>
            <person name="Hasami M.H."/>
            <person name="Devisetty U.K."/>
            <person name="Aguiy J.C."/>
        </authorList>
    </citation>
    <scope>NUCLEOTIDE SEQUENCE [LARGE SCALE GENOMIC DNA]</scope>
    <source>
        <strain evidence="3">JCA_2017</strain>
    </source>
</reference>
<dbReference type="SUPFAM" id="SSF53098">
    <property type="entry name" value="Ribonuclease H-like"/>
    <property type="match status" value="2"/>
</dbReference>
<gene>
    <name evidence="3" type="ORF">CR513_63103</name>
</gene>
<evidence type="ECO:0000313" key="4">
    <source>
        <dbReference type="Proteomes" id="UP000257109"/>
    </source>
</evidence>
<dbReference type="InterPro" id="IPR043128">
    <property type="entry name" value="Rev_trsase/Diguanyl_cyclase"/>
</dbReference>
<dbReference type="PROSITE" id="PS50994">
    <property type="entry name" value="INTEGRASE"/>
    <property type="match status" value="1"/>
</dbReference>
<dbReference type="PANTHER" id="PTHR24559:SF444">
    <property type="entry name" value="REVERSE TRANSCRIPTASE DOMAIN-CONTAINING PROTEIN"/>
    <property type="match status" value="1"/>
</dbReference>
<dbReference type="PANTHER" id="PTHR24559">
    <property type="entry name" value="TRANSPOSON TY3-I GAG-POL POLYPROTEIN"/>
    <property type="match status" value="1"/>
</dbReference>
<dbReference type="Pfam" id="PF00665">
    <property type="entry name" value="rve"/>
    <property type="match status" value="1"/>
</dbReference>
<organism evidence="3 4">
    <name type="scientific">Mucuna pruriens</name>
    <name type="common">Velvet bean</name>
    <name type="synonym">Dolichos pruriens</name>
    <dbReference type="NCBI Taxonomy" id="157652"/>
    <lineage>
        <taxon>Eukaryota</taxon>
        <taxon>Viridiplantae</taxon>
        <taxon>Streptophyta</taxon>
        <taxon>Embryophyta</taxon>
        <taxon>Tracheophyta</taxon>
        <taxon>Spermatophyta</taxon>
        <taxon>Magnoliopsida</taxon>
        <taxon>eudicotyledons</taxon>
        <taxon>Gunneridae</taxon>
        <taxon>Pentapetalae</taxon>
        <taxon>rosids</taxon>
        <taxon>fabids</taxon>
        <taxon>Fabales</taxon>
        <taxon>Fabaceae</taxon>
        <taxon>Papilionoideae</taxon>
        <taxon>50 kb inversion clade</taxon>
        <taxon>NPAAA clade</taxon>
        <taxon>indigoferoid/millettioid clade</taxon>
        <taxon>Phaseoleae</taxon>
        <taxon>Mucuna</taxon>
    </lineage>
</organism>
<feature type="domain" description="Integrase catalytic" evidence="2">
    <location>
        <begin position="479"/>
        <end position="582"/>
    </location>
</feature>
<dbReference type="CDD" id="cd01647">
    <property type="entry name" value="RT_LTR"/>
    <property type="match status" value="1"/>
</dbReference>
<sequence>MKYPIKKEVGVIWADQKVARKCYEDILRVGPRSSGGRGATINFLDLDLDPREQFEDQRPCPAEELKERGKLGEEKKKAPKEETNTLLAVGFIKEVQYPTWLANMVMVRKPSGRWRMCMDYTDLNKASPKDPYPFPNIDQLVDGASGFALLSFMDAYSRYNQIRMHPQDESKIVFIINLGTFFYKLMPFGLKDAYATYQHLMDRIFEDVMGTDVEAYIDDMMVKLTTVGEHYSALQRLARRITALSRFLSRSAKVALLIFYTLMKGGNFVWTVESEEAFQKMKAMLAAHVLTKPIPGTPLLVYLFVTNNVIKAAIVQEKEGNQCPVYFISSVLQGLEKRYQKIEKATLALIFDISFERSGHIKAQALVNFITKLAPIGYSSSGGREWFLFVDGASNQCGIGVGVILEGLDRVLVEQSLWFKFKANNNQAEYEVLLAEMKLVKELDAQILTTKSDSKLVTSQNRLADGGRTKGVLCGDKEDVDGPIFGILQEGCCSKRHNLGQKVNERGIQIHYHYFTKLVEAELVTTISAKRVKRFYWKMLICRFGLLDVIVLDNGTQFSSQSVAEFCSQLKIQQSFTSVEHP</sequence>
<evidence type="ECO:0000259" key="2">
    <source>
        <dbReference type="PROSITE" id="PS50994"/>
    </source>
</evidence>
<accession>A0A371DYM8</accession>
<feature type="non-terminal residue" evidence="3">
    <location>
        <position position="1"/>
    </location>
</feature>
<dbReference type="SUPFAM" id="SSF56672">
    <property type="entry name" value="DNA/RNA polymerases"/>
    <property type="match status" value="1"/>
</dbReference>
<evidence type="ECO:0000256" key="1">
    <source>
        <dbReference type="SAM" id="MobiDB-lite"/>
    </source>
</evidence>